<dbReference type="OrthoDB" id="5386823at2759"/>
<organism evidence="2 3">
    <name type="scientific">Cadophora malorum</name>
    <dbReference type="NCBI Taxonomy" id="108018"/>
    <lineage>
        <taxon>Eukaryota</taxon>
        <taxon>Fungi</taxon>
        <taxon>Dikarya</taxon>
        <taxon>Ascomycota</taxon>
        <taxon>Pezizomycotina</taxon>
        <taxon>Leotiomycetes</taxon>
        <taxon>Helotiales</taxon>
        <taxon>Ploettnerulaceae</taxon>
        <taxon>Cadophora</taxon>
    </lineage>
</organism>
<feature type="compositionally biased region" description="Basic and acidic residues" evidence="1">
    <location>
        <begin position="124"/>
        <end position="138"/>
    </location>
</feature>
<dbReference type="Proteomes" id="UP000664132">
    <property type="component" value="Unassembled WGS sequence"/>
</dbReference>
<name>A0A8H7TFQ0_9HELO</name>
<gene>
    <name evidence="2" type="ORF">IFR04_008846</name>
</gene>
<feature type="compositionally biased region" description="Basic and acidic residues" evidence="1">
    <location>
        <begin position="49"/>
        <end position="66"/>
    </location>
</feature>
<feature type="compositionally biased region" description="Polar residues" evidence="1">
    <location>
        <begin position="17"/>
        <end position="38"/>
    </location>
</feature>
<protein>
    <submittedName>
        <fullName evidence="2">Uncharacterized protein</fullName>
    </submittedName>
</protein>
<reference evidence="2" key="1">
    <citation type="submission" date="2021-02" db="EMBL/GenBank/DDBJ databases">
        <title>Genome sequence Cadophora malorum strain M34.</title>
        <authorList>
            <person name="Stefanovic E."/>
            <person name="Vu D."/>
            <person name="Scully C."/>
            <person name="Dijksterhuis J."/>
            <person name="Roader J."/>
            <person name="Houbraken J."/>
        </authorList>
    </citation>
    <scope>NUCLEOTIDE SEQUENCE</scope>
    <source>
        <strain evidence="2">M34</strain>
    </source>
</reference>
<evidence type="ECO:0000313" key="2">
    <source>
        <dbReference type="EMBL" id="KAG4418026.1"/>
    </source>
</evidence>
<accession>A0A8H7TFQ0</accession>
<evidence type="ECO:0000313" key="3">
    <source>
        <dbReference type="Proteomes" id="UP000664132"/>
    </source>
</evidence>
<evidence type="ECO:0000256" key="1">
    <source>
        <dbReference type="SAM" id="MobiDB-lite"/>
    </source>
</evidence>
<comment type="caution">
    <text evidence="2">The sequence shown here is derived from an EMBL/GenBank/DDBJ whole genome shotgun (WGS) entry which is preliminary data.</text>
</comment>
<proteinExistence type="predicted"/>
<feature type="region of interest" description="Disordered" evidence="1">
    <location>
        <begin position="1"/>
        <end position="147"/>
    </location>
</feature>
<dbReference type="AlphaFoldDB" id="A0A8H7TFQ0"/>
<dbReference type="EMBL" id="JAFJYH010000139">
    <property type="protein sequence ID" value="KAG4418026.1"/>
    <property type="molecule type" value="Genomic_DNA"/>
</dbReference>
<sequence length="147" mass="15443">MSKATNTKLMDTEPGGENTQYESQDTFTKSPKKSTGQFGATEPTEDNEADVHRASQKATRGEKTAENIRFGEAISEHGFGGETLGNTGSAKSNLAGKDGEGDVSAGAGGRTRRSQGSFGEGMDSEERVRLERARRDMGYGEGSGVGG</sequence>
<keyword evidence="3" id="KW-1185">Reference proteome</keyword>